<protein>
    <submittedName>
        <fullName evidence="2">Uncharacterized protein</fullName>
    </submittedName>
</protein>
<organism evidence="2 3">
    <name type="scientific">Hyaloscypha variabilis (strain UAMH 11265 / GT02V1 / F)</name>
    <name type="common">Meliniomyces variabilis</name>
    <dbReference type="NCBI Taxonomy" id="1149755"/>
    <lineage>
        <taxon>Eukaryota</taxon>
        <taxon>Fungi</taxon>
        <taxon>Dikarya</taxon>
        <taxon>Ascomycota</taxon>
        <taxon>Pezizomycotina</taxon>
        <taxon>Leotiomycetes</taxon>
        <taxon>Helotiales</taxon>
        <taxon>Hyaloscyphaceae</taxon>
        <taxon>Hyaloscypha</taxon>
        <taxon>Hyaloscypha variabilis</taxon>
    </lineage>
</organism>
<feature type="compositionally biased region" description="Basic residues" evidence="1">
    <location>
        <begin position="61"/>
        <end position="75"/>
    </location>
</feature>
<dbReference type="EMBL" id="KZ613940">
    <property type="protein sequence ID" value="PMD44882.1"/>
    <property type="molecule type" value="Genomic_DNA"/>
</dbReference>
<feature type="region of interest" description="Disordered" evidence="1">
    <location>
        <begin position="54"/>
        <end position="75"/>
    </location>
</feature>
<evidence type="ECO:0000313" key="3">
    <source>
        <dbReference type="Proteomes" id="UP000235786"/>
    </source>
</evidence>
<gene>
    <name evidence="2" type="ORF">L207DRAFT_241965</name>
</gene>
<keyword evidence="3" id="KW-1185">Reference proteome</keyword>
<sequence length="166" mass="19260">MLTEKGAHNRSICSTSIFLIRPRQPLSWSALAQNPLSSSTRVLSDHSISTSLLNQSSRETHHLHSSRKSKTARSRKYFPQPFKAVERHSILFVSTYSFPTGLYPLPPKKNITIHTFRLSFPWHPSFIKVPTHKRTALRTPSSRLEEKGKYRNSPKLKEWLRKTRKQ</sequence>
<dbReference type="Proteomes" id="UP000235786">
    <property type="component" value="Unassembled WGS sequence"/>
</dbReference>
<proteinExistence type="predicted"/>
<accession>A0A2J6S288</accession>
<feature type="region of interest" description="Disordered" evidence="1">
    <location>
        <begin position="138"/>
        <end position="166"/>
    </location>
</feature>
<evidence type="ECO:0000256" key="1">
    <source>
        <dbReference type="SAM" id="MobiDB-lite"/>
    </source>
</evidence>
<reference evidence="2 3" key="1">
    <citation type="submission" date="2016-04" db="EMBL/GenBank/DDBJ databases">
        <title>A degradative enzymes factory behind the ericoid mycorrhizal symbiosis.</title>
        <authorList>
            <consortium name="DOE Joint Genome Institute"/>
            <person name="Martino E."/>
            <person name="Morin E."/>
            <person name="Grelet G."/>
            <person name="Kuo A."/>
            <person name="Kohler A."/>
            <person name="Daghino S."/>
            <person name="Barry K."/>
            <person name="Choi C."/>
            <person name="Cichocki N."/>
            <person name="Clum A."/>
            <person name="Copeland A."/>
            <person name="Hainaut M."/>
            <person name="Haridas S."/>
            <person name="Labutti K."/>
            <person name="Lindquist E."/>
            <person name="Lipzen A."/>
            <person name="Khouja H.-R."/>
            <person name="Murat C."/>
            <person name="Ohm R."/>
            <person name="Olson A."/>
            <person name="Spatafora J."/>
            <person name="Veneault-Fourrey C."/>
            <person name="Henrissat B."/>
            <person name="Grigoriev I."/>
            <person name="Martin F."/>
            <person name="Perotto S."/>
        </authorList>
    </citation>
    <scope>NUCLEOTIDE SEQUENCE [LARGE SCALE GENOMIC DNA]</scope>
    <source>
        <strain evidence="2 3">F</strain>
    </source>
</reference>
<feature type="compositionally biased region" description="Basic and acidic residues" evidence="1">
    <location>
        <begin position="143"/>
        <end position="166"/>
    </location>
</feature>
<name>A0A2J6S288_HYAVF</name>
<dbReference type="AlphaFoldDB" id="A0A2J6S288"/>
<evidence type="ECO:0000313" key="2">
    <source>
        <dbReference type="EMBL" id="PMD44882.1"/>
    </source>
</evidence>